<evidence type="ECO:0008006" key="4">
    <source>
        <dbReference type="Google" id="ProtNLM"/>
    </source>
</evidence>
<organism evidence="2 3">
    <name type="scientific">Thermococcus gammatolerans (strain DSM 15229 / JCM 11827 / EJ3)</name>
    <dbReference type="NCBI Taxonomy" id="593117"/>
    <lineage>
        <taxon>Archaea</taxon>
        <taxon>Methanobacteriati</taxon>
        <taxon>Methanobacteriota</taxon>
        <taxon>Thermococci</taxon>
        <taxon>Thermococcales</taxon>
        <taxon>Thermococcaceae</taxon>
        <taxon>Thermococcus</taxon>
    </lineage>
</organism>
<dbReference type="PaxDb" id="593117-TGAM_1158"/>
<proteinExistence type="predicted"/>
<evidence type="ECO:0000313" key="2">
    <source>
        <dbReference type="EMBL" id="ACS33660.1"/>
    </source>
</evidence>
<dbReference type="eggNOG" id="arCOG02559">
    <property type="taxonomic scope" value="Archaea"/>
</dbReference>
<protein>
    <recommendedName>
        <fullName evidence="4">CGP-CTERM sorting domain-containing protein</fullName>
    </recommendedName>
</protein>
<reference evidence="2 3" key="1">
    <citation type="journal article" date="2007" name="Genome Biol.">
        <title>Genome analysis and genome-wide proteomics of Thermococcus gammatolerans, the most radioresistant organism known amongst the Archaea.</title>
        <authorList>
            <person name="Zivanovic Y."/>
            <person name="Armengaud J."/>
            <person name="Lagorce A."/>
            <person name="Leplat C."/>
            <person name="Guerin P."/>
            <person name="Dutertre M."/>
            <person name="Anthouard V."/>
            <person name="Forterre P."/>
            <person name="Wincker P."/>
            <person name="Confalonieri F."/>
        </authorList>
    </citation>
    <scope>NUCLEOTIDE SEQUENCE [LARGE SCALE GENOMIC DNA]</scope>
    <source>
        <strain evidence="3">DSM 15229 / JCM 11827 / EJ3</strain>
    </source>
</reference>
<dbReference type="KEGG" id="tga:TGAM_1158"/>
<dbReference type="PATRIC" id="fig|593117.10.peg.1157"/>
<dbReference type="Proteomes" id="UP000001488">
    <property type="component" value="Chromosome"/>
</dbReference>
<gene>
    <name evidence="2" type="ordered locus">TGAM_1158</name>
</gene>
<sequence length="549" mass="60092">MRWLAPLVALMLMLSSTFASALEFQYTIKGSSMDSFDPYYTLYSDNRVLIAGIYSKGLKNHLALIEVTPDGTAFGGEMLSISVEDGETINVNPLALHPILLKAPTGYYLIVEAHSKKTEGFDGILILRLDDDLNVRWGELISAYVNKTYGGTSKLVRAHIYPRDAVLDGKYLYILAKLGKWAVVLKVSVDENVKPLYGKVLWARGIKVTFGLEPKEMLVDGNRLYFISTNAETAIGGARIILTEMLTNGTVLSVLSYSHHRSQEGGHLLYASGIARGGDGFYIIGTYETEINRTSVKFPAVIEIARNESPVWGKIVKEPGLVTNRFTVSGNSLYLGEIGTWVAGAKRFMGSVVLIEMDGSGWIKRALAYEPATFRSISLVRDIWAKEDTVIGTIGLTGSRSVILFAVNGDDPCWKNAELSEEDFELNFHSVDPRYYEISDVAFQVLSGVRAEKTELELKASQLCTGQNKETDTMSETRTQTSTTHSQHSTTSKRHSSSSSTSVTTTTSATSLSGSSSSTESETSKGSEGICGPAAFLLLLPFLLGRRRN</sequence>
<feature type="compositionally biased region" description="Low complexity" evidence="1">
    <location>
        <begin position="474"/>
        <end position="490"/>
    </location>
</feature>
<dbReference type="AlphaFoldDB" id="C5A5Z8"/>
<dbReference type="HOGENOM" id="CLU_528570_0_0_2"/>
<dbReference type="RefSeq" id="WP_015858773.1">
    <property type="nucleotide sequence ID" value="NC_012804.1"/>
</dbReference>
<keyword evidence="3" id="KW-1185">Reference proteome</keyword>
<evidence type="ECO:0000256" key="1">
    <source>
        <dbReference type="SAM" id="MobiDB-lite"/>
    </source>
</evidence>
<dbReference type="GeneID" id="7988545"/>
<feature type="region of interest" description="Disordered" evidence="1">
    <location>
        <begin position="466"/>
        <end position="528"/>
    </location>
</feature>
<name>C5A5Z8_THEGJ</name>
<evidence type="ECO:0000313" key="3">
    <source>
        <dbReference type="Proteomes" id="UP000001488"/>
    </source>
</evidence>
<accession>C5A5Z8</accession>
<dbReference type="EMBL" id="CP001398">
    <property type="protein sequence ID" value="ACS33660.1"/>
    <property type="molecule type" value="Genomic_DNA"/>
</dbReference>
<feature type="compositionally biased region" description="Low complexity" evidence="1">
    <location>
        <begin position="497"/>
        <end position="528"/>
    </location>
</feature>